<dbReference type="EMBL" id="CU459003">
    <property type="protein sequence ID" value="CAM76680.1"/>
    <property type="molecule type" value="Genomic_DNA"/>
</dbReference>
<proteinExistence type="predicted"/>
<dbReference type="Pfam" id="PF02190">
    <property type="entry name" value="LON_substr_bdg"/>
    <property type="match status" value="1"/>
</dbReference>
<dbReference type="RefSeq" id="WP_106003022.1">
    <property type="nucleotide sequence ID" value="NZ_CP027527.1"/>
</dbReference>
<reference evidence="2" key="1">
    <citation type="journal article" date="2007" name="J. Bacteriol.">
        <title>Comparative genome analysis of four magnetotactic bacteria reveals a complex set of group-specific genes implicated in magnetosome biomineralization and function.</title>
        <authorList>
            <person name="Richter M."/>
            <person name="Kube M."/>
            <person name="Bazylinski D.A."/>
            <person name="Lombardot T."/>
            <person name="Gloeckner F.O."/>
            <person name="Reinhardt R."/>
            <person name="Schueler D."/>
        </authorList>
    </citation>
    <scope>NUCLEOTIDE SEQUENCE</scope>
    <source>
        <strain evidence="2">MSR-1</strain>
    </source>
</reference>
<feature type="domain" description="Lon N-terminal" evidence="1">
    <location>
        <begin position="8"/>
        <end position="199"/>
    </location>
</feature>
<evidence type="ECO:0000259" key="1">
    <source>
        <dbReference type="PROSITE" id="PS51787"/>
    </source>
</evidence>
<dbReference type="InterPro" id="IPR015947">
    <property type="entry name" value="PUA-like_sf"/>
</dbReference>
<dbReference type="InterPro" id="IPR003111">
    <property type="entry name" value="Lon_prtase_N"/>
</dbReference>
<dbReference type="AlphaFoldDB" id="A4U1C3"/>
<sequence>MSPLPAIVPVFAVPGALLLPGGRLPLTVFEPRYLAMTDHCLGAGRLLALVQPTASGEGPAPGLYSVGCLARIVAFGETGDGRYLITCQGISRFRIVGEAEGRSGYRRVMADYTPFAADVAGEPDPVFDRRRLIGAVTACLAQNGLASDMAKLDAAADRELITTLAMAAPLSPEEKQALLEAADASQRAKMMIAIFEMAVLAEAGETIRH</sequence>
<organism evidence="2">
    <name type="scientific">Magnetospirillum gryphiswaldense</name>
    <dbReference type="NCBI Taxonomy" id="55518"/>
    <lineage>
        <taxon>Bacteria</taxon>
        <taxon>Pseudomonadati</taxon>
        <taxon>Pseudomonadota</taxon>
        <taxon>Alphaproteobacteria</taxon>
        <taxon>Rhodospirillales</taxon>
        <taxon>Rhodospirillaceae</taxon>
        <taxon>Magnetospirillum</taxon>
    </lineage>
</organism>
<name>A4U1C3_9PROT</name>
<dbReference type="PROSITE" id="PS51787">
    <property type="entry name" value="LON_N"/>
    <property type="match status" value="1"/>
</dbReference>
<protein>
    <submittedName>
        <fullName evidence="2">Peptidase S16, lon N-terminal</fullName>
    </submittedName>
</protein>
<gene>
    <name evidence="2" type="ORF">MGR_1210</name>
</gene>
<dbReference type="PANTHER" id="PTHR46732:SF8">
    <property type="entry name" value="ATP-DEPENDENT PROTEASE LA (LON) DOMAIN PROTEIN"/>
    <property type="match status" value="1"/>
</dbReference>
<dbReference type="InterPro" id="IPR046336">
    <property type="entry name" value="Lon_prtase_N_sf"/>
</dbReference>
<accession>A4U1C3</accession>
<dbReference type="SUPFAM" id="SSF88697">
    <property type="entry name" value="PUA domain-like"/>
    <property type="match status" value="1"/>
</dbReference>
<evidence type="ECO:0000313" key="2">
    <source>
        <dbReference type="EMBL" id="CAM76680.1"/>
    </source>
</evidence>
<dbReference type="SMART" id="SM00464">
    <property type="entry name" value="LON"/>
    <property type="match status" value="1"/>
</dbReference>
<dbReference type="Gene3D" id="2.30.130.40">
    <property type="entry name" value="LON domain-like"/>
    <property type="match status" value="1"/>
</dbReference>
<dbReference type="PANTHER" id="PTHR46732">
    <property type="entry name" value="ATP-DEPENDENT PROTEASE LA (LON) DOMAIN PROTEIN"/>
    <property type="match status" value="1"/>
</dbReference>